<evidence type="ECO:0000256" key="3">
    <source>
        <dbReference type="ARBA" id="ARBA00022452"/>
    </source>
</evidence>
<feature type="domain" description="TonB-dependent receptor plug" evidence="14">
    <location>
        <begin position="56"/>
        <end position="167"/>
    </location>
</feature>
<keyword evidence="4 9" id="KW-0812">Transmembrane</keyword>
<keyword evidence="15" id="KW-0675">Receptor</keyword>
<dbReference type="GO" id="GO:0009279">
    <property type="term" value="C:cell outer membrane"/>
    <property type="evidence" value="ECO:0007669"/>
    <property type="project" value="UniProtKB-SubCell"/>
</dbReference>
<evidence type="ECO:0000256" key="2">
    <source>
        <dbReference type="ARBA" id="ARBA00022448"/>
    </source>
</evidence>
<dbReference type="EMBL" id="BNCI01000002">
    <property type="protein sequence ID" value="GHF22666.1"/>
    <property type="molecule type" value="Genomic_DNA"/>
</dbReference>
<reference evidence="15" key="1">
    <citation type="journal article" date="2014" name="Int. J. Syst. Evol. Microbiol.">
        <title>Complete genome sequence of Corynebacterium casei LMG S-19264T (=DSM 44701T), isolated from a smear-ripened cheese.</title>
        <authorList>
            <consortium name="US DOE Joint Genome Institute (JGI-PGF)"/>
            <person name="Walter F."/>
            <person name="Albersmeier A."/>
            <person name="Kalinowski J."/>
            <person name="Ruckert C."/>
        </authorList>
    </citation>
    <scope>NUCLEOTIDE SEQUENCE</scope>
    <source>
        <strain evidence="15">KCTC 42590</strain>
    </source>
</reference>
<evidence type="ECO:0000313" key="15">
    <source>
        <dbReference type="EMBL" id="GHF22666.1"/>
    </source>
</evidence>
<feature type="chain" id="PRO_5036988406" evidence="12">
    <location>
        <begin position="22"/>
        <end position="963"/>
    </location>
</feature>
<dbReference type="InterPro" id="IPR012910">
    <property type="entry name" value="Plug_dom"/>
</dbReference>
<feature type="signal peptide" evidence="12">
    <location>
        <begin position="1"/>
        <end position="21"/>
    </location>
</feature>
<keyword evidence="2 9" id="KW-0813">Transport</keyword>
<proteinExistence type="inferred from homology"/>
<feature type="domain" description="TonB-dependent receptor-like beta-barrel" evidence="13">
    <location>
        <begin position="403"/>
        <end position="928"/>
    </location>
</feature>
<evidence type="ECO:0000256" key="11">
    <source>
        <dbReference type="RuleBase" id="RU003357"/>
    </source>
</evidence>
<keyword evidence="5 12" id="KW-0732">Signal</keyword>
<dbReference type="InterPro" id="IPR039426">
    <property type="entry name" value="TonB-dep_rcpt-like"/>
</dbReference>
<evidence type="ECO:0000256" key="4">
    <source>
        <dbReference type="ARBA" id="ARBA00022692"/>
    </source>
</evidence>
<evidence type="ECO:0000256" key="12">
    <source>
        <dbReference type="SAM" id="SignalP"/>
    </source>
</evidence>
<dbReference type="RefSeq" id="WP_191251815.1">
    <property type="nucleotide sequence ID" value="NZ_BNCI01000002.1"/>
</dbReference>
<keyword evidence="6 11" id="KW-0798">TonB box</keyword>
<dbReference type="InterPro" id="IPR000531">
    <property type="entry name" value="Beta-barrel_TonB"/>
</dbReference>
<keyword evidence="7 9" id="KW-0472">Membrane</keyword>
<evidence type="ECO:0000256" key="5">
    <source>
        <dbReference type="ARBA" id="ARBA00022729"/>
    </source>
</evidence>
<dbReference type="Gene3D" id="2.170.130.10">
    <property type="entry name" value="TonB-dependent receptor, plug domain"/>
    <property type="match status" value="1"/>
</dbReference>
<protein>
    <submittedName>
        <fullName evidence="15">TonB-dependent receptor</fullName>
    </submittedName>
</protein>
<dbReference type="Pfam" id="PF00593">
    <property type="entry name" value="TonB_dep_Rec_b-barrel"/>
    <property type="match status" value="1"/>
</dbReference>
<dbReference type="InterPro" id="IPR010917">
    <property type="entry name" value="TonB_rcpt_CS"/>
</dbReference>
<accession>A0A919ARQ4</accession>
<keyword evidence="16" id="KW-1185">Reference proteome</keyword>
<evidence type="ECO:0000256" key="8">
    <source>
        <dbReference type="ARBA" id="ARBA00023237"/>
    </source>
</evidence>
<evidence type="ECO:0000256" key="6">
    <source>
        <dbReference type="ARBA" id="ARBA00023077"/>
    </source>
</evidence>
<dbReference type="PROSITE" id="PS52016">
    <property type="entry name" value="TONB_DEPENDENT_REC_3"/>
    <property type="match status" value="1"/>
</dbReference>
<dbReference type="Gene3D" id="2.40.170.20">
    <property type="entry name" value="TonB-dependent receptor, beta-barrel domain"/>
    <property type="match status" value="1"/>
</dbReference>
<dbReference type="Pfam" id="PF07715">
    <property type="entry name" value="Plug"/>
    <property type="match status" value="1"/>
</dbReference>
<dbReference type="PROSITE" id="PS01156">
    <property type="entry name" value="TONB_DEPENDENT_REC_2"/>
    <property type="match status" value="1"/>
</dbReference>
<evidence type="ECO:0000256" key="7">
    <source>
        <dbReference type="ARBA" id="ARBA00023136"/>
    </source>
</evidence>
<dbReference type="PANTHER" id="PTHR47234">
    <property type="match status" value="1"/>
</dbReference>
<name>A0A919ARQ4_9PROT</name>
<gene>
    <name evidence="15" type="primary">btuB</name>
    <name evidence="15" type="ORF">GCM10017044_16280</name>
</gene>
<comment type="similarity">
    <text evidence="9 11">Belongs to the TonB-dependent receptor family.</text>
</comment>
<evidence type="ECO:0000256" key="10">
    <source>
        <dbReference type="PROSITE-ProRule" id="PRU10144"/>
    </source>
</evidence>
<dbReference type="InterPro" id="IPR036942">
    <property type="entry name" value="Beta-barrel_TonB_sf"/>
</dbReference>
<organism evidence="15 16">
    <name type="scientific">Kordiimonas sediminis</name>
    <dbReference type="NCBI Taxonomy" id="1735581"/>
    <lineage>
        <taxon>Bacteria</taxon>
        <taxon>Pseudomonadati</taxon>
        <taxon>Pseudomonadota</taxon>
        <taxon>Alphaproteobacteria</taxon>
        <taxon>Kordiimonadales</taxon>
        <taxon>Kordiimonadaceae</taxon>
        <taxon>Kordiimonas</taxon>
    </lineage>
</organism>
<keyword evidence="3 9" id="KW-1134">Transmembrane beta strand</keyword>
<evidence type="ECO:0000259" key="14">
    <source>
        <dbReference type="Pfam" id="PF07715"/>
    </source>
</evidence>
<feature type="short sequence motif" description="TonB C-terminal box" evidence="10">
    <location>
        <begin position="946"/>
        <end position="963"/>
    </location>
</feature>
<evidence type="ECO:0000256" key="1">
    <source>
        <dbReference type="ARBA" id="ARBA00004571"/>
    </source>
</evidence>
<comment type="caution">
    <text evidence="15">The sequence shown here is derived from an EMBL/GenBank/DDBJ whole genome shotgun (WGS) entry which is preliminary data.</text>
</comment>
<dbReference type="InterPro" id="IPR037066">
    <property type="entry name" value="Plug_dom_sf"/>
</dbReference>
<dbReference type="AlphaFoldDB" id="A0A919ARQ4"/>
<reference evidence="15" key="2">
    <citation type="submission" date="2020-09" db="EMBL/GenBank/DDBJ databases">
        <authorList>
            <person name="Sun Q."/>
            <person name="Kim S."/>
        </authorList>
    </citation>
    <scope>NUCLEOTIDE SEQUENCE</scope>
    <source>
        <strain evidence="15">KCTC 42590</strain>
    </source>
</reference>
<sequence>MSFTKSRSYRAALLGSTAAIAASLVLGANASAQDADSDAEFEEVVVTGSRIIRKDLDSASPVTVIGSEEISLSGDTRIEDLVQSLPQAFAAQNSTVANGSSGTATVDLRNLGSERTLVLIDGRRLMPGDPQEPAADLNFIPSFLIKRVDVLTGGASSVYGADAVAGVVNFVLDKDFEGIRASAQYSTYQHNNDNKYMQEINEAVGFDVPKGNMWGGGTWTYNLGLGGEFADGKGHASMYMTYRDISSLTKAEYDFTNCTVNTGSDGPRCGGSSTTPWGTFITENGTYLVDPETGAFRPRNGEVFNYGPFNHIQRPNTTWTAGGFINYELSDSVEAYMEFMFMDDKTDAQIAPSGNFYRTDSINCDNPMMSAEQKAIICAGYADDERATLLIGRRNVEGGPRTNSLRHTNYRMVAGLRGQLDDVWSYDVYGLYAENTFSEQYINDLNTNRIKDALDVVLDDEGNMVCRSGNEGCVPWNIFQKDGVTQAAVDYISTVAVAKGQTKSQVLSGSVSGDLGSYGLTLPGAEDGIGLALGVEYREEALKYEPDEVYANGLRAGSGGASPPIAGGFNVTEIFAEALIPIVQGAEFAEDLSAELAYRYSEYNLSGGESTYKVGLTWQPTADVKVRAGYNRAVRAPNVVELFDPQGYGLGGDDDICGGETPSATLEQCKRTGVTEAQYGNILLNPAEQYNTFGGGNPDLSPEIADTFTIGAVVTPDFLPGFTATVDWYKIKIDKVIDALAADDVIQTCANTGDAGLCSMIHRDAFGTLWLTDEGYTETFQNNIGTLKAEGIDVTAQYSTDIGDMGTLRASLVGSYTLKNYFSNPLTDYDCVGYFGPQCGTPNAEWTHKLRVTWDTTFDTSFSVSWRYMGAVKIDDASPDEDLGSPTAVENRWAPNGVDRISAQSYFDFSFNHNLTENIDITGGISNLFDKEPPIFPSLSSTGYANTYDTRGRRLFIGASVDF</sequence>
<dbReference type="SUPFAM" id="SSF56935">
    <property type="entry name" value="Porins"/>
    <property type="match status" value="1"/>
</dbReference>
<evidence type="ECO:0000259" key="13">
    <source>
        <dbReference type="Pfam" id="PF00593"/>
    </source>
</evidence>
<evidence type="ECO:0000256" key="9">
    <source>
        <dbReference type="PROSITE-ProRule" id="PRU01360"/>
    </source>
</evidence>
<dbReference type="PANTHER" id="PTHR47234:SF2">
    <property type="entry name" value="TONB-DEPENDENT RECEPTOR"/>
    <property type="match status" value="1"/>
</dbReference>
<evidence type="ECO:0000313" key="16">
    <source>
        <dbReference type="Proteomes" id="UP000630923"/>
    </source>
</evidence>
<comment type="subcellular location">
    <subcellularLocation>
        <location evidence="1 9">Cell outer membrane</location>
        <topology evidence="1 9">Multi-pass membrane protein</topology>
    </subcellularLocation>
</comment>
<keyword evidence="8 9" id="KW-0998">Cell outer membrane</keyword>
<dbReference type="Proteomes" id="UP000630923">
    <property type="component" value="Unassembled WGS sequence"/>
</dbReference>